<protein>
    <recommendedName>
        <fullName evidence="3">InsA N-terminal domain-containing protein</fullName>
    </recommendedName>
</protein>
<evidence type="ECO:0000313" key="2">
    <source>
        <dbReference type="Proteomes" id="UP000191448"/>
    </source>
</evidence>
<dbReference type="EMBL" id="LTAY01000046">
    <property type="protein sequence ID" value="OPX47500.1"/>
    <property type="molecule type" value="Genomic_DNA"/>
</dbReference>
<dbReference type="RefSeq" id="WP_002597862.1">
    <property type="nucleotide sequence ID" value="NZ_LTAY01000046.1"/>
</dbReference>
<accession>A0A1V4SUG4</accession>
<dbReference type="SUPFAM" id="SSF144020">
    <property type="entry name" value="FdhE-like"/>
    <property type="match status" value="1"/>
</dbReference>
<dbReference type="AlphaFoldDB" id="A0A1V4SUG4"/>
<gene>
    <name evidence="1" type="ORF">CLTHE_18050</name>
</gene>
<name>A0A1V4SUG4_9CLOT</name>
<proteinExistence type="predicted"/>
<dbReference type="Proteomes" id="UP000191448">
    <property type="component" value="Unassembled WGS sequence"/>
</dbReference>
<dbReference type="InterPro" id="IPR024064">
    <property type="entry name" value="FdhE-like_sf"/>
</dbReference>
<evidence type="ECO:0000313" key="1">
    <source>
        <dbReference type="EMBL" id="OPX47500.1"/>
    </source>
</evidence>
<evidence type="ECO:0008006" key="3">
    <source>
        <dbReference type="Google" id="ProtNLM"/>
    </source>
</evidence>
<sequence length="44" mass="5279">MEDKKICPICGDILEEYEYAYDNNQYGKKYYKCKTCGHKMNTMD</sequence>
<comment type="caution">
    <text evidence="1">The sequence shown here is derived from an EMBL/GenBank/DDBJ whole genome shotgun (WGS) entry which is preliminary data.</text>
</comment>
<reference evidence="1 2" key="1">
    <citation type="submission" date="2016-02" db="EMBL/GenBank/DDBJ databases">
        <title>Genome sequence of Clostridium thermobutyricum DSM 4928.</title>
        <authorList>
            <person name="Poehlein A."/>
            <person name="Daniel R."/>
        </authorList>
    </citation>
    <scope>NUCLEOTIDE SEQUENCE [LARGE SCALE GENOMIC DNA]</scope>
    <source>
        <strain evidence="1 2">DSM 4928</strain>
    </source>
</reference>
<organism evidence="1 2">
    <name type="scientific">Clostridium thermobutyricum DSM 4928</name>
    <dbReference type="NCBI Taxonomy" id="1121339"/>
    <lineage>
        <taxon>Bacteria</taxon>
        <taxon>Bacillati</taxon>
        <taxon>Bacillota</taxon>
        <taxon>Clostridia</taxon>
        <taxon>Eubacteriales</taxon>
        <taxon>Clostridiaceae</taxon>
        <taxon>Clostridium</taxon>
    </lineage>
</organism>